<dbReference type="AlphaFoldDB" id="A0A2Z6NKF2"/>
<protein>
    <submittedName>
        <fullName evidence="1">Uncharacterized protein</fullName>
    </submittedName>
</protein>
<dbReference type="Proteomes" id="UP000242715">
    <property type="component" value="Unassembled WGS sequence"/>
</dbReference>
<dbReference type="EMBL" id="DF974081">
    <property type="protein sequence ID" value="GAU44884.1"/>
    <property type="molecule type" value="Genomic_DNA"/>
</dbReference>
<proteinExistence type="predicted"/>
<evidence type="ECO:0000313" key="2">
    <source>
        <dbReference type="Proteomes" id="UP000242715"/>
    </source>
</evidence>
<accession>A0A2Z6NKF2</accession>
<keyword evidence="2" id="KW-1185">Reference proteome</keyword>
<reference evidence="2" key="1">
    <citation type="journal article" date="2017" name="Front. Plant Sci.">
        <title>Climate Clever Clovers: New Paradigm to Reduce the Environmental Footprint of Ruminants by Breeding Low Methanogenic Forages Utilizing Haplotype Variation.</title>
        <authorList>
            <person name="Kaur P."/>
            <person name="Appels R."/>
            <person name="Bayer P.E."/>
            <person name="Keeble-Gagnere G."/>
            <person name="Wang J."/>
            <person name="Hirakawa H."/>
            <person name="Shirasawa K."/>
            <person name="Vercoe P."/>
            <person name="Stefanova K."/>
            <person name="Durmic Z."/>
            <person name="Nichols P."/>
            <person name="Revell C."/>
            <person name="Isobe S.N."/>
            <person name="Edwards D."/>
            <person name="Erskine W."/>
        </authorList>
    </citation>
    <scope>NUCLEOTIDE SEQUENCE [LARGE SCALE GENOMIC DNA]</scope>
    <source>
        <strain evidence="2">cv. Daliak</strain>
    </source>
</reference>
<sequence length="105" mass="11942">MATTQPYFDGPSFDLGIEETARKLLLLTVKEKKEGEVESESNANKEKHGGGLQIVEPYDIGYLDINRKPLDLNKFPDDGLNFGFENEEVNKEFHNMLKIFVDSAY</sequence>
<organism evidence="1 2">
    <name type="scientific">Trifolium subterraneum</name>
    <name type="common">Subterranean clover</name>
    <dbReference type="NCBI Taxonomy" id="3900"/>
    <lineage>
        <taxon>Eukaryota</taxon>
        <taxon>Viridiplantae</taxon>
        <taxon>Streptophyta</taxon>
        <taxon>Embryophyta</taxon>
        <taxon>Tracheophyta</taxon>
        <taxon>Spermatophyta</taxon>
        <taxon>Magnoliopsida</taxon>
        <taxon>eudicotyledons</taxon>
        <taxon>Gunneridae</taxon>
        <taxon>Pentapetalae</taxon>
        <taxon>rosids</taxon>
        <taxon>fabids</taxon>
        <taxon>Fabales</taxon>
        <taxon>Fabaceae</taxon>
        <taxon>Papilionoideae</taxon>
        <taxon>50 kb inversion clade</taxon>
        <taxon>NPAAA clade</taxon>
        <taxon>Hologalegina</taxon>
        <taxon>IRL clade</taxon>
        <taxon>Trifolieae</taxon>
        <taxon>Trifolium</taxon>
    </lineage>
</organism>
<evidence type="ECO:0000313" key="1">
    <source>
        <dbReference type="EMBL" id="GAU44884.1"/>
    </source>
</evidence>
<name>A0A2Z6NKF2_TRISU</name>
<gene>
    <name evidence="1" type="ORF">TSUD_99840</name>
</gene>
<dbReference type="OrthoDB" id="1457382at2759"/>